<organism evidence="1 2">
    <name type="scientific">Tamaricihabitans halophyticus</name>
    <dbReference type="NCBI Taxonomy" id="1262583"/>
    <lineage>
        <taxon>Bacteria</taxon>
        <taxon>Bacillati</taxon>
        <taxon>Actinomycetota</taxon>
        <taxon>Actinomycetes</taxon>
        <taxon>Pseudonocardiales</taxon>
        <taxon>Pseudonocardiaceae</taxon>
        <taxon>Tamaricihabitans</taxon>
    </lineage>
</organism>
<dbReference type="OrthoDB" id="3516042at2"/>
<proteinExistence type="predicted"/>
<dbReference type="RefSeq" id="WP_132876308.1">
    <property type="nucleotide sequence ID" value="NZ_SLXQ01000002.1"/>
</dbReference>
<dbReference type="InterPro" id="IPR006764">
    <property type="entry name" value="SAM_dep_MeTrfase_SAV2177_type"/>
</dbReference>
<dbReference type="Proteomes" id="UP000294911">
    <property type="component" value="Unassembled WGS sequence"/>
</dbReference>
<protein>
    <submittedName>
        <fullName evidence="1">S-adenosyl methyltransferase</fullName>
    </submittedName>
</protein>
<gene>
    <name evidence="1" type="ORF">EV191_102114</name>
</gene>
<dbReference type="GO" id="GO:0032259">
    <property type="term" value="P:methylation"/>
    <property type="evidence" value="ECO:0007669"/>
    <property type="project" value="UniProtKB-KW"/>
</dbReference>
<dbReference type="AlphaFoldDB" id="A0A4R2R6D3"/>
<dbReference type="PIRSF" id="PIRSF017393">
    <property type="entry name" value="MTase_SAV2177"/>
    <property type="match status" value="1"/>
</dbReference>
<evidence type="ECO:0000313" key="2">
    <source>
        <dbReference type="Proteomes" id="UP000294911"/>
    </source>
</evidence>
<keyword evidence="1" id="KW-0489">Methyltransferase</keyword>
<dbReference type="EMBL" id="SLXQ01000002">
    <property type="protein sequence ID" value="TCP54905.1"/>
    <property type="molecule type" value="Genomic_DNA"/>
</dbReference>
<dbReference type="Pfam" id="PF04672">
    <property type="entry name" value="Methyltransf_19"/>
    <property type="match status" value="1"/>
</dbReference>
<accession>A0A4R2R6D3</accession>
<dbReference type="SUPFAM" id="SSF53335">
    <property type="entry name" value="S-adenosyl-L-methionine-dependent methyltransferases"/>
    <property type="match status" value="1"/>
</dbReference>
<reference evidence="1 2" key="1">
    <citation type="submission" date="2019-03" db="EMBL/GenBank/DDBJ databases">
        <title>Genomic Encyclopedia of Type Strains, Phase IV (KMG-IV): sequencing the most valuable type-strain genomes for metagenomic binning, comparative biology and taxonomic classification.</title>
        <authorList>
            <person name="Goeker M."/>
        </authorList>
    </citation>
    <scope>NUCLEOTIDE SEQUENCE [LARGE SCALE GENOMIC DNA]</scope>
    <source>
        <strain evidence="1 2">DSM 45765</strain>
    </source>
</reference>
<evidence type="ECO:0000313" key="1">
    <source>
        <dbReference type="EMBL" id="TCP54905.1"/>
    </source>
</evidence>
<sequence>MSEEWGKPADSWVPTDVDLARPNAARVYDYFLGGAHNFDVDREFAGKIAEMMPEATTLAMRNRRFLQRAVRELCGLGIRQFLDLGSGIPTVGNVHEIAQAIDPAARVVYVDNEAVAVAHSQLLLEDNPNATVVAADITDPGRVLAHPNTRELLDFDQPIAVILCAVLHFVPDEGDPKGLIARYWDAVCAGSYLALSHGTMDNREDIQTVGDQYKNTANPVTLRSRAEVAALLDGIELIEPGLIFTPLWRPEELDQVGTEEAKRSGVYAAVGRKS</sequence>
<dbReference type="GO" id="GO:0008168">
    <property type="term" value="F:methyltransferase activity"/>
    <property type="evidence" value="ECO:0007669"/>
    <property type="project" value="UniProtKB-KW"/>
</dbReference>
<keyword evidence="2" id="KW-1185">Reference proteome</keyword>
<name>A0A4R2R6D3_9PSEU</name>
<dbReference type="Gene3D" id="3.40.50.150">
    <property type="entry name" value="Vaccinia Virus protein VP39"/>
    <property type="match status" value="1"/>
</dbReference>
<keyword evidence="1" id="KW-0808">Transferase</keyword>
<comment type="caution">
    <text evidence="1">The sequence shown here is derived from an EMBL/GenBank/DDBJ whole genome shotgun (WGS) entry which is preliminary data.</text>
</comment>
<dbReference type="InterPro" id="IPR029063">
    <property type="entry name" value="SAM-dependent_MTases_sf"/>
</dbReference>